<protein>
    <submittedName>
        <fullName evidence="1">Uncharacterized protein</fullName>
    </submittedName>
</protein>
<organism evidence="1 2">
    <name type="scientific">Mesorhizobium newzealandense</name>
    <dbReference type="NCBI Taxonomy" id="1300302"/>
    <lineage>
        <taxon>Bacteria</taxon>
        <taxon>Pseudomonadati</taxon>
        <taxon>Pseudomonadota</taxon>
        <taxon>Alphaproteobacteria</taxon>
        <taxon>Hyphomicrobiales</taxon>
        <taxon>Phyllobacteriaceae</taxon>
        <taxon>Mesorhizobium</taxon>
    </lineage>
</organism>
<reference evidence="2" key="1">
    <citation type="journal article" date="2019" name="Int. J. Syst. Evol. Microbiol.">
        <title>The Global Catalogue of Microorganisms (GCM) 10K type strain sequencing project: providing services to taxonomists for standard genome sequencing and annotation.</title>
        <authorList>
            <consortium name="The Broad Institute Genomics Platform"/>
            <consortium name="The Broad Institute Genome Sequencing Center for Infectious Disease"/>
            <person name="Wu L."/>
            <person name="Ma J."/>
        </authorList>
    </citation>
    <scope>NUCLEOTIDE SEQUENCE [LARGE SCALE GENOMIC DNA]</scope>
    <source>
        <strain evidence="2">CGMCC 1.16225</strain>
    </source>
</reference>
<proteinExistence type="predicted"/>
<dbReference type="EMBL" id="JBHUGZ010000007">
    <property type="protein sequence ID" value="MFD1983527.1"/>
    <property type="molecule type" value="Genomic_DNA"/>
</dbReference>
<accession>A0ABW4UBQ2</accession>
<sequence length="146" mass="16126">MAEEPTIIHATGDEPRAFGFKDIGSSEDGRLARIVFLERDLKTEIPVQLAADLLDKMLPVLMKVAGECERRREGGNPRRVFQIKQGSIGTTTGDGIMFDFVTRTGQHMAFEVDRIGARLLLESLATALQLEPSLSRTGMTDPPTRQ</sequence>
<evidence type="ECO:0000313" key="1">
    <source>
        <dbReference type="EMBL" id="MFD1983527.1"/>
    </source>
</evidence>
<dbReference type="Proteomes" id="UP001597405">
    <property type="component" value="Unassembled WGS sequence"/>
</dbReference>
<comment type="caution">
    <text evidence="1">The sequence shown here is derived from an EMBL/GenBank/DDBJ whole genome shotgun (WGS) entry which is preliminary data.</text>
</comment>
<evidence type="ECO:0000313" key="2">
    <source>
        <dbReference type="Proteomes" id="UP001597405"/>
    </source>
</evidence>
<gene>
    <name evidence="1" type="ORF">ACFSOZ_12690</name>
</gene>
<name>A0ABW4UBQ2_9HYPH</name>
<keyword evidence="2" id="KW-1185">Reference proteome</keyword>
<dbReference type="RefSeq" id="WP_379097934.1">
    <property type="nucleotide sequence ID" value="NZ_JBHUGZ010000007.1"/>
</dbReference>